<dbReference type="EMBL" id="JAUSRO010000001">
    <property type="protein sequence ID" value="MDP9898123.1"/>
    <property type="molecule type" value="Genomic_DNA"/>
</dbReference>
<dbReference type="Pfam" id="PF00892">
    <property type="entry name" value="EamA"/>
    <property type="match status" value="1"/>
</dbReference>
<keyword evidence="3 5" id="KW-1133">Transmembrane helix</keyword>
<feature type="transmembrane region" description="Helical" evidence="5">
    <location>
        <begin position="249"/>
        <end position="272"/>
    </location>
</feature>
<accession>A0ABT9S197</accession>
<proteinExistence type="predicted"/>
<evidence type="ECO:0000256" key="1">
    <source>
        <dbReference type="ARBA" id="ARBA00004141"/>
    </source>
</evidence>
<reference evidence="7 8" key="1">
    <citation type="submission" date="2023-07" db="EMBL/GenBank/DDBJ databases">
        <title>Sorghum-associated microbial communities from plants grown in Nebraska, USA.</title>
        <authorList>
            <person name="Schachtman D."/>
        </authorList>
    </citation>
    <scope>NUCLEOTIDE SEQUENCE [LARGE SCALE GENOMIC DNA]</scope>
    <source>
        <strain evidence="7 8">DS1607</strain>
    </source>
</reference>
<feature type="transmembrane region" description="Helical" evidence="5">
    <location>
        <begin position="189"/>
        <end position="213"/>
    </location>
</feature>
<protein>
    <submittedName>
        <fullName evidence="7">Drug/metabolite transporter (DMT)-like permease</fullName>
    </submittedName>
</protein>
<feature type="transmembrane region" description="Helical" evidence="5">
    <location>
        <begin position="219"/>
        <end position="237"/>
    </location>
</feature>
<gene>
    <name evidence="7" type="ORF">J2W36_000356</name>
</gene>
<keyword evidence="2 5" id="KW-0812">Transmembrane</keyword>
<feature type="transmembrane region" description="Helical" evidence="5">
    <location>
        <begin position="158"/>
        <end position="177"/>
    </location>
</feature>
<keyword evidence="8" id="KW-1185">Reference proteome</keyword>
<evidence type="ECO:0000256" key="5">
    <source>
        <dbReference type="SAM" id="Phobius"/>
    </source>
</evidence>
<feature type="transmembrane region" description="Helical" evidence="5">
    <location>
        <begin position="68"/>
        <end position="88"/>
    </location>
</feature>
<dbReference type="PANTHER" id="PTHR22911:SF6">
    <property type="entry name" value="SOLUTE CARRIER FAMILY 35 MEMBER G1"/>
    <property type="match status" value="1"/>
</dbReference>
<dbReference type="InterPro" id="IPR037185">
    <property type="entry name" value="EmrE-like"/>
</dbReference>
<evidence type="ECO:0000256" key="2">
    <source>
        <dbReference type="ARBA" id="ARBA00022692"/>
    </source>
</evidence>
<dbReference type="PANTHER" id="PTHR22911">
    <property type="entry name" value="ACYL-MALONYL CONDENSING ENZYME-RELATED"/>
    <property type="match status" value="1"/>
</dbReference>
<sequence>MQALWMVLGALIFASMGVCVKIASQWFSSAELVFYRGLIGIVFLWLLARQRGVPLKTRYPLMHAWRSLIGVVSLGAWFYAIAHMPLATAMTLNYMSSVWIAAFLVGGALLAWVPVPGRDGKVPRPPLQGPLILTVLAGFAGVVLVLKPSVGDNQGFAGVLGLLSGLTAAFAYMQVVALSRLKEPEARTVFYFAVGSAVAGGMATVATGFTPWAEWTWGHAAWLLPVGVLAALGQLCMTRAYASAKTESGTLLVANLQYSGIVFASIYSVLLFGDRIDATGWAGMALIVFSGIAATVLRQRSLPKAPAEEH</sequence>
<name>A0ABT9S197_9BURK</name>
<keyword evidence="4 5" id="KW-0472">Membrane</keyword>
<feature type="transmembrane region" description="Helical" evidence="5">
    <location>
        <begin position="94"/>
        <end position="115"/>
    </location>
</feature>
<comment type="caution">
    <text evidence="7">The sequence shown here is derived from an EMBL/GenBank/DDBJ whole genome shotgun (WGS) entry which is preliminary data.</text>
</comment>
<feature type="transmembrane region" description="Helical" evidence="5">
    <location>
        <begin position="127"/>
        <end position="146"/>
    </location>
</feature>
<evidence type="ECO:0000256" key="4">
    <source>
        <dbReference type="ARBA" id="ARBA00023136"/>
    </source>
</evidence>
<evidence type="ECO:0000256" key="3">
    <source>
        <dbReference type="ARBA" id="ARBA00022989"/>
    </source>
</evidence>
<evidence type="ECO:0000313" key="8">
    <source>
        <dbReference type="Proteomes" id="UP001226867"/>
    </source>
</evidence>
<comment type="subcellular location">
    <subcellularLocation>
        <location evidence="1">Membrane</location>
        <topology evidence="1">Multi-pass membrane protein</topology>
    </subcellularLocation>
</comment>
<dbReference type="InterPro" id="IPR000620">
    <property type="entry name" value="EamA_dom"/>
</dbReference>
<feature type="transmembrane region" description="Helical" evidence="5">
    <location>
        <begin position="278"/>
        <end position="297"/>
    </location>
</feature>
<dbReference type="SUPFAM" id="SSF103481">
    <property type="entry name" value="Multidrug resistance efflux transporter EmrE"/>
    <property type="match status" value="1"/>
</dbReference>
<dbReference type="Proteomes" id="UP001226867">
    <property type="component" value="Unassembled WGS sequence"/>
</dbReference>
<feature type="transmembrane region" description="Helical" evidence="5">
    <location>
        <begin position="29"/>
        <end position="48"/>
    </location>
</feature>
<evidence type="ECO:0000313" key="7">
    <source>
        <dbReference type="EMBL" id="MDP9898123.1"/>
    </source>
</evidence>
<evidence type="ECO:0000259" key="6">
    <source>
        <dbReference type="Pfam" id="PF00892"/>
    </source>
</evidence>
<feature type="domain" description="EamA" evidence="6">
    <location>
        <begin position="3"/>
        <end position="103"/>
    </location>
</feature>
<organism evidence="7 8">
    <name type="scientific">Variovorax ginsengisoli</name>
    <dbReference type="NCBI Taxonomy" id="363844"/>
    <lineage>
        <taxon>Bacteria</taxon>
        <taxon>Pseudomonadati</taxon>
        <taxon>Pseudomonadota</taxon>
        <taxon>Betaproteobacteria</taxon>
        <taxon>Burkholderiales</taxon>
        <taxon>Comamonadaceae</taxon>
        <taxon>Variovorax</taxon>
    </lineage>
</organism>